<dbReference type="OrthoDB" id="9808428at2"/>
<dbReference type="PANTHER" id="PTHR36558">
    <property type="entry name" value="GLR1098 PROTEIN"/>
    <property type="match status" value="1"/>
</dbReference>
<dbReference type="EMBL" id="JMIR01000013">
    <property type="protein sequence ID" value="KEO83218.1"/>
    <property type="molecule type" value="Genomic_DNA"/>
</dbReference>
<proteinExistence type="predicted"/>
<dbReference type="SUPFAM" id="SSF52980">
    <property type="entry name" value="Restriction endonuclease-like"/>
    <property type="match status" value="1"/>
</dbReference>
<dbReference type="InterPro" id="IPR008538">
    <property type="entry name" value="Uma2"/>
</dbReference>
<protein>
    <recommendedName>
        <fullName evidence="1">Putative restriction endonuclease domain-containing protein</fullName>
    </recommendedName>
</protein>
<name>A0A074LTS0_9BACL</name>
<dbReference type="CDD" id="cd06260">
    <property type="entry name" value="DUF820-like"/>
    <property type="match status" value="1"/>
</dbReference>
<dbReference type="PANTHER" id="PTHR36558:SF1">
    <property type="entry name" value="RESTRICTION ENDONUCLEASE DOMAIN-CONTAINING PROTEIN-RELATED"/>
    <property type="match status" value="1"/>
</dbReference>
<dbReference type="Pfam" id="PF05685">
    <property type="entry name" value="Uma2"/>
    <property type="match status" value="1"/>
</dbReference>
<accession>A0A074LTS0</accession>
<dbReference type="Gene3D" id="3.90.1570.10">
    <property type="entry name" value="tt1808, chain A"/>
    <property type="match status" value="1"/>
</dbReference>
<dbReference type="InterPro" id="IPR011335">
    <property type="entry name" value="Restrct_endonuc-II-like"/>
</dbReference>
<dbReference type="RefSeq" id="WP_052036237.1">
    <property type="nucleotide sequence ID" value="NZ_JMIR01000013.1"/>
</dbReference>
<dbReference type="eggNOG" id="COG4636">
    <property type="taxonomic scope" value="Bacteria"/>
</dbReference>
<evidence type="ECO:0000313" key="2">
    <source>
        <dbReference type="EMBL" id="KEO83218.1"/>
    </source>
</evidence>
<evidence type="ECO:0000259" key="1">
    <source>
        <dbReference type="Pfam" id="PF05685"/>
    </source>
</evidence>
<dbReference type="STRING" id="1157490.EL26_11025"/>
<dbReference type="Proteomes" id="UP000027931">
    <property type="component" value="Unassembled WGS sequence"/>
</dbReference>
<gene>
    <name evidence="2" type="ORF">EL26_11025</name>
</gene>
<sequence length="195" mass="22319">MSSPELRFQPPVSYADLLRLPEEERWEIVNGVPYNMTPAPTPRHQEIVQNLSLEFGSYLRGKSCRVYPAPFDVRLLADGKKDSDVSTVVQPDLSIICDPEKIDDRGCLGAPDLVVEVSSPSTRRRDKVEKLRLYRKAGVREYWIVDLDLQIIEQYLFHGDPDRLPEINVYSLKDNDTIQVSIFDALEISLQAIFQ</sequence>
<feature type="domain" description="Putative restriction endonuclease" evidence="1">
    <location>
        <begin position="16"/>
        <end position="188"/>
    </location>
</feature>
<comment type="caution">
    <text evidence="2">The sequence shown here is derived from an EMBL/GenBank/DDBJ whole genome shotgun (WGS) entry which is preliminary data.</text>
</comment>
<organism evidence="2 3">
    <name type="scientific">Tumebacillus flagellatus</name>
    <dbReference type="NCBI Taxonomy" id="1157490"/>
    <lineage>
        <taxon>Bacteria</taxon>
        <taxon>Bacillati</taxon>
        <taxon>Bacillota</taxon>
        <taxon>Bacilli</taxon>
        <taxon>Bacillales</taxon>
        <taxon>Alicyclobacillaceae</taxon>
        <taxon>Tumebacillus</taxon>
    </lineage>
</organism>
<dbReference type="AlphaFoldDB" id="A0A074LTS0"/>
<reference evidence="2 3" key="1">
    <citation type="journal article" date="2013" name="Int. J. Syst. Evol. Microbiol.">
        <title>Tumebacillus flagellatus sp. nov., an alpha-amylase/pullulanase-producing bacterium isolated from cassava wastewater.</title>
        <authorList>
            <person name="Wang Q."/>
            <person name="Xie N."/>
            <person name="Qin Y."/>
            <person name="Shen N."/>
            <person name="Zhu J."/>
            <person name="Mi H."/>
            <person name="Huang R."/>
        </authorList>
    </citation>
    <scope>NUCLEOTIDE SEQUENCE [LARGE SCALE GENOMIC DNA]</scope>
    <source>
        <strain evidence="2 3">GST4</strain>
    </source>
</reference>
<dbReference type="InterPro" id="IPR012296">
    <property type="entry name" value="Nuclease_put_TT1808"/>
</dbReference>
<keyword evidence="3" id="KW-1185">Reference proteome</keyword>
<evidence type="ECO:0000313" key="3">
    <source>
        <dbReference type="Proteomes" id="UP000027931"/>
    </source>
</evidence>